<evidence type="ECO:0000256" key="3">
    <source>
        <dbReference type="ARBA" id="ARBA00022763"/>
    </source>
</evidence>
<dbReference type="SUPFAM" id="SSF52980">
    <property type="entry name" value="Restriction endonuclease-like"/>
    <property type="match status" value="1"/>
</dbReference>
<dbReference type="CDD" id="cd17932">
    <property type="entry name" value="DEXQc_UvrD"/>
    <property type="match status" value="1"/>
</dbReference>
<evidence type="ECO:0000256" key="1">
    <source>
        <dbReference type="ARBA" id="ARBA00022722"/>
    </source>
</evidence>
<dbReference type="InterPro" id="IPR011335">
    <property type="entry name" value="Restrct_endonuc-II-like"/>
</dbReference>
<evidence type="ECO:0000256" key="5">
    <source>
        <dbReference type="ARBA" id="ARBA00022806"/>
    </source>
</evidence>
<evidence type="ECO:0000256" key="4">
    <source>
        <dbReference type="ARBA" id="ARBA00022801"/>
    </source>
</evidence>
<dbReference type="PROSITE" id="PS51198">
    <property type="entry name" value="UVRD_HELICASE_ATP_BIND"/>
    <property type="match status" value="1"/>
</dbReference>
<dbReference type="InterPro" id="IPR014016">
    <property type="entry name" value="UvrD-like_ATP-bd"/>
</dbReference>
<dbReference type="InterPro" id="IPR038726">
    <property type="entry name" value="PDDEXK_AddAB-type"/>
</dbReference>
<feature type="domain" description="UvrD-like helicase C-terminal" evidence="15">
    <location>
        <begin position="355"/>
        <end position="651"/>
    </location>
</feature>
<dbReference type="GO" id="GO:0004527">
    <property type="term" value="F:exonuclease activity"/>
    <property type="evidence" value="ECO:0007669"/>
    <property type="project" value="UniProtKB-KW"/>
</dbReference>
<keyword evidence="8" id="KW-0238">DNA-binding</keyword>
<evidence type="ECO:0000256" key="10">
    <source>
        <dbReference type="ARBA" id="ARBA00023235"/>
    </source>
</evidence>
<dbReference type="PANTHER" id="PTHR11070">
    <property type="entry name" value="UVRD / RECB / PCRA DNA HELICASE FAMILY MEMBER"/>
    <property type="match status" value="1"/>
</dbReference>
<evidence type="ECO:0000259" key="14">
    <source>
        <dbReference type="PROSITE" id="PS51198"/>
    </source>
</evidence>
<dbReference type="Gene3D" id="3.90.320.10">
    <property type="match status" value="1"/>
</dbReference>
<evidence type="ECO:0000256" key="6">
    <source>
        <dbReference type="ARBA" id="ARBA00022839"/>
    </source>
</evidence>
<evidence type="ECO:0000256" key="12">
    <source>
        <dbReference type="ARBA" id="ARBA00034808"/>
    </source>
</evidence>
<name>A0A6J6IQP0_9ZZZZ</name>
<evidence type="ECO:0000256" key="11">
    <source>
        <dbReference type="ARBA" id="ARBA00034617"/>
    </source>
</evidence>
<dbReference type="EC" id="5.6.2.4" evidence="12"/>
<gene>
    <name evidence="16" type="ORF">UFOPK2044_00136</name>
</gene>
<dbReference type="SUPFAM" id="SSF52540">
    <property type="entry name" value="P-loop containing nucleoside triphosphate hydrolases"/>
    <property type="match status" value="1"/>
</dbReference>
<dbReference type="GO" id="GO:0003677">
    <property type="term" value="F:DNA binding"/>
    <property type="evidence" value="ECO:0007669"/>
    <property type="project" value="UniProtKB-KW"/>
</dbReference>
<feature type="domain" description="UvrD-like helicase ATP-binding" evidence="14">
    <location>
        <begin position="20"/>
        <end position="354"/>
    </location>
</feature>
<evidence type="ECO:0000256" key="2">
    <source>
        <dbReference type="ARBA" id="ARBA00022741"/>
    </source>
</evidence>
<dbReference type="InterPro" id="IPR000212">
    <property type="entry name" value="DNA_helicase_UvrD/REP"/>
</dbReference>
<keyword evidence="10" id="KW-0413">Isomerase</keyword>
<comment type="catalytic activity">
    <reaction evidence="11">
        <text>Couples ATP hydrolysis with the unwinding of duplex DNA by translocating in the 3'-5' direction.</text>
        <dbReference type="EC" id="5.6.2.4"/>
    </reaction>
</comment>
<keyword evidence="2" id="KW-0547">Nucleotide-binding</keyword>
<dbReference type="GO" id="GO:0005829">
    <property type="term" value="C:cytosol"/>
    <property type="evidence" value="ECO:0007669"/>
    <property type="project" value="TreeGrafter"/>
</dbReference>
<evidence type="ECO:0000256" key="7">
    <source>
        <dbReference type="ARBA" id="ARBA00022840"/>
    </source>
</evidence>
<dbReference type="InterPro" id="IPR011604">
    <property type="entry name" value="PDDEXK-like_dom_sf"/>
</dbReference>
<keyword evidence="6" id="KW-0269">Exonuclease</keyword>
<keyword evidence="3" id="KW-0227">DNA damage</keyword>
<reference evidence="16" key="1">
    <citation type="submission" date="2020-05" db="EMBL/GenBank/DDBJ databases">
        <authorList>
            <person name="Chiriac C."/>
            <person name="Salcher M."/>
            <person name="Ghai R."/>
            <person name="Kavagutti S V."/>
        </authorList>
    </citation>
    <scope>NUCLEOTIDE SEQUENCE</scope>
</reference>
<accession>A0A6J6IQP0</accession>
<evidence type="ECO:0000313" key="16">
    <source>
        <dbReference type="EMBL" id="CAB4627007.1"/>
    </source>
</evidence>
<protein>
    <recommendedName>
        <fullName evidence="12">DNA 3'-5' helicase</fullName>
        <ecNumber evidence="12">5.6.2.4</ecNumber>
    </recommendedName>
</protein>
<dbReference type="GO" id="GO:0033202">
    <property type="term" value="C:DNA helicase complex"/>
    <property type="evidence" value="ECO:0007669"/>
    <property type="project" value="TreeGrafter"/>
</dbReference>
<evidence type="ECO:0000259" key="15">
    <source>
        <dbReference type="PROSITE" id="PS51217"/>
    </source>
</evidence>
<dbReference type="Gene3D" id="1.10.486.10">
    <property type="entry name" value="PCRA, domain 4"/>
    <property type="match status" value="1"/>
</dbReference>
<keyword evidence="1" id="KW-0540">Nuclease</keyword>
<keyword evidence="4" id="KW-0378">Hydrolase</keyword>
<dbReference type="Pfam" id="PF13361">
    <property type="entry name" value="UvrD_C"/>
    <property type="match status" value="1"/>
</dbReference>
<dbReference type="PROSITE" id="PS51217">
    <property type="entry name" value="UVRD_HELICASE_CTER"/>
    <property type="match status" value="1"/>
</dbReference>
<dbReference type="GO" id="GO:0005524">
    <property type="term" value="F:ATP binding"/>
    <property type="evidence" value="ECO:0007669"/>
    <property type="project" value="UniProtKB-KW"/>
</dbReference>
<dbReference type="Pfam" id="PF00580">
    <property type="entry name" value="UvrD-helicase"/>
    <property type="match status" value="1"/>
</dbReference>
<dbReference type="GO" id="GO:0043138">
    <property type="term" value="F:3'-5' DNA helicase activity"/>
    <property type="evidence" value="ECO:0007669"/>
    <property type="project" value="UniProtKB-EC"/>
</dbReference>
<dbReference type="AlphaFoldDB" id="A0A6J6IQP0"/>
<dbReference type="GO" id="GO:0000725">
    <property type="term" value="P:recombinational repair"/>
    <property type="evidence" value="ECO:0007669"/>
    <property type="project" value="TreeGrafter"/>
</dbReference>
<keyword evidence="5" id="KW-0347">Helicase</keyword>
<proteinExistence type="predicted"/>
<evidence type="ECO:0000256" key="9">
    <source>
        <dbReference type="ARBA" id="ARBA00023204"/>
    </source>
</evidence>
<evidence type="ECO:0000256" key="13">
    <source>
        <dbReference type="ARBA" id="ARBA00048988"/>
    </source>
</evidence>
<dbReference type="InterPro" id="IPR014017">
    <property type="entry name" value="DNA_helicase_UvrD-like_C"/>
</dbReference>
<organism evidence="16">
    <name type="scientific">freshwater metagenome</name>
    <dbReference type="NCBI Taxonomy" id="449393"/>
    <lineage>
        <taxon>unclassified sequences</taxon>
        <taxon>metagenomes</taxon>
        <taxon>ecological metagenomes</taxon>
    </lineage>
</organism>
<dbReference type="InterPro" id="IPR027417">
    <property type="entry name" value="P-loop_NTPase"/>
</dbReference>
<keyword evidence="9" id="KW-0234">DNA repair</keyword>
<dbReference type="EMBL" id="CAEZVO010000008">
    <property type="protein sequence ID" value="CAB4627007.1"/>
    <property type="molecule type" value="Genomic_DNA"/>
</dbReference>
<dbReference type="Pfam" id="PF12705">
    <property type="entry name" value="PDDEXK_1"/>
    <property type="match status" value="1"/>
</dbReference>
<evidence type="ECO:0000256" key="8">
    <source>
        <dbReference type="ARBA" id="ARBA00023125"/>
    </source>
</evidence>
<sequence>MSAKQYTANQVYKVVKDYELTQEQQAAVQDAPTDSPTLVVAGAGSGKTELMAVRVMWLVANGIAMPEEILGLTFTRKAAAELSKRIYDSLLKLRDTPMWPEDLEYDFSPPVISTYNAYANNLFRDNALAIGYESDAVLLTEAAAYQLAREVVVKHGSQIDSRINEIDWNLNSIVESVLAMAQSMTDNLVDESDVEREVDLARVAISDLPQKSGSSNTEAFSYISQVLQPLSQTPVIAKLAAGYQAEKKRQGFVDYADQVALAELAVRILPGVGQQARSIHKQVLLDEYQDTSFLQTRLLQNLFAGTAVFAVGDPNQSIYGWRGASASNLSSFHSDFRASENTKLFTLSTSWRNPKQVLTLANHLIDSLKVVELAASPSANEGHVQIDFSQDIETEAKVSAEWFKQRLTSDSTAALLMRKKSQMPTFVAALESAGLEVEVVGLGGLLEMPEVVDLVSALKVIHNPASGSALIRLLAGPRWRIGAKDLERLHHYANRKSKVADELREKINLGLAPEDALSLVDALDLLLEENQDLTTIEFSELALSRLRDAAQLFQRMRQQTGLGLVEFVRSVEQELWLDIEVQANPRRKNPMAHLNAFAAIVAGFANSNNQPHLGGFLSWLEFADEKERFEAPNSSASQGVVQVLTIHAAKGLEWDYVAIANLVDGDFPSTGKGTSGWLGVGKLPYPLRGDSTSLPVWNYSNCSTQPEVKATIDAFKVDMKTHLLNEELRLMYVATTRPKKELLLTGSYWKAGNKNSRLPSPFLISACELMNKKIDEIESQENPSELVAAVEQWPLDPLGERHRINLERAAKQVSNGLIEQDSTLRLEEIQAVHEGDKIQQDIDLLLIERQESFQQLEDINLPVRIPASSFKDFIADFDATSQRLRRPMPQAPYKQTRSGTLFHSWVEGQFGFGQFFGEQSYEDSGLETLESLAFENIEQLQQNFSKSRFAKMTPLDIEREIQFTIGQNTFICKLDAVFETDSGVLIVDWKTGKAPKDKADEKLRSLQLALYRLAYSQFTGMPIEKVEVCFYFVAEDLELVPEAIADENELMTLWSQVLAS</sequence>
<dbReference type="PANTHER" id="PTHR11070:SF55">
    <property type="entry name" value="DNA 3'-5' HELICASE"/>
    <property type="match status" value="1"/>
</dbReference>
<keyword evidence="7" id="KW-0067">ATP-binding</keyword>
<dbReference type="Gene3D" id="3.40.50.300">
    <property type="entry name" value="P-loop containing nucleotide triphosphate hydrolases"/>
    <property type="match status" value="3"/>
</dbReference>
<comment type="catalytic activity">
    <reaction evidence="13">
        <text>ATP + H2O = ADP + phosphate + H(+)</text>
        <dbReference type="Rhea" id="RHEA:13065"/>
        <dbReference type="ChEBI" id="CHEBI:15377"/>
        <dbReference type="ChEBI" id="CHEBI:15378"/>
        <dbReference type="ChEBI" id="CHEBI:30616"/>
        <dbReference type="ChEBI" id="CHEBI:43474"/>
        <dbReference type="ChEBI" id="CHEBI:456216"/>
        <dbReference type="EC" id="5.6.2.4"/>
    </reaction>
</comment>